<evidence type="ECO:0000256" key="1">
    <source>
        <dbReference type="SAM" id="SignalP"/>
    </source>
</evidence>
<dbReference type="PANTHER" id="PTHR40274:SF3">
    <property type="entry name" value="VIRGINIAMYCIN B LYASE"/>
    <property type="match status" value="1"/>
</dbReference>
<dbReference type="InterPro" id="IPR048031">
    <property type="entry name" value="ScyD/ScyE-like"/>
</dbReference>
<name>A0A9X3MTU9_9ACTN</name>
<dbReference type="Proteomes" id="UP001149140">
    <property type="component" value="Unassembled WGS sequence"/>
</dbReference>
<proteinExistence type="predicted"/>
<dbReference type="AlphaFoldDB" id="A0A9X3MTU9"/>
<feature type="chain" id="PRO_5040902979" evidence="1">
    <location>
        <begin position="22"/>
        <end position="343"/>
    </location>
</feature>
<keyword evidence="3" id="KW-1185">Reference proteome</keyword>
<comment type="caution">
    <text evidence="2">The sequence shown here is derived from an EMBL/GenBank/DDBJ whole genome shotgun (WGS) entry which is preliminary data.</text>
</comment>
<dbReference type="PANTHER" id="PTHR40274">
    <property type="entry name" value="VIRGINIAMYCIN B LYASE"/>
    <property type="match status" value="1"/>
</dbReference>
<dbReference type="InterPro" id="IPR051344">
    <property type="entry name" value="Vgb"/>
</dbReference>
<evidence type="ECO:0000313" key="2">
    <source>
        <dbReference type="EMBL" id="MDA0162342.1"/>
    </source>
</evidence>
<protein>
    <submittedName>
        <fullName evidence="2">ScyD/ScyE family protein</fullName>
    </submittedName>
</protein>
<dbReference type="NCBIfam" id="NF033206">
    <property type="entry name" value="ScyE_fam"/>
    <property type="match status" value="1"/>
</dbReference>
<dbReference type="Gene3D" id="2.120.10.30">
    <property type="entry name" value="TolB, C-terminal domain"/>
    <property type="match status" value="1"/>
</dbReference>
<dbReference type="RefSeq" id="WP_270041580.1">
    <property type="nucleotide sequence ID" value="NZ_JAPDOD010000017.1"/>
</dbReference>
<gene>
    <name evidence="2" type="ORF">OM076_18870</name>
</gene>
<dbReference type="EMBL" id="JAPDOD010000017">
    <property type="protein sequence ID" value="MDA0162342.1"/>
    <property type="molecule type" value="Genomic_DNA"/>
</dbReference>
<organism evidence="2 3">
    <name type="scientific">Solirubrobacter ginsenosidimutans</name>
    <dbReference type="NCBI Taxonomy" id="490573"/>
    <lineage>
        <taxon>Bacteria</taxon>
        <taxon>Bacillati</taxon>
        <taxon>Actinomycetota</taxon>
        <taxon>Thermoleophilia</taxon>
        <taxon>Solirubrobacterales</taxon>
        <taxon>Solirubrobacteraceae</taxon>
        <taxon>Solirubrobacter</taxon>
    </lineage>
</organism>
<feature type="signal peptide" evidence="1">
    <location>
        <begin position="1"/>
        <end position="21"/>
    </location>
</feature>
<accession>A0A9X3MTU9</accession>
<evidence type="ECO:0000313" key="3">
    <source>
        <dbReference type="Proteomes" id="UP001149140"/>
    </source>
</evidence>
<keyword evidence="1" id="KW-0732">Signal</keyword>
<sequence>MRRALCLAIALIALVAAPAGATTTVIADHLARPRGLAIAPDGTLYATLVGTGGKRCNFEGCFGASGSIVKVTREGAVKTVADGLLSMRGRPDGFFSLGADQLTVLPDGRLMTAISAEFNEAPNTPPRQVPKAVRKQSGRLVFVTPGGRREIGPNVSAVEYRDDPDGEGKVSNPYGVAALGDALYVSDSAANTLLEIRGSDVRTIAVFPHTEAGAQSVPAALTAGTDGALYVGEYTGNESKSHSARIWRVAPGAAPVVFASGLTTISALASGPDGAVYATEFRPGRVVRIAPDGTKTIVATGLHYPGGVAVGKDGKVYVSDWSVAGATREDAYRKHTGRILLLT</sequence>
<dbReference type="SUPFAM" id="SSF63829">
    <property type="entry name" value="Calcium-dependent phosphotriesterase"/>
    <property type="match status" value="1"/>
</dbReference>
<dbReference type="InterPro" id="IPR011042">
    <property type="entry name" value="6-blade_b-propeller_TolB-like"/>
</dbReference>
<reference evidence="2" key="1">
    <citation type="submission" date="2022-10" db="EMBL/GenBank/DDBJ databases">
        <title>The WGS of Solirubrobacter ginsenosidimutans DSM 21036.</title>
        <authorList>
            <person name="Jiang Z."/>
        </authorList>
    </citation>
    <scope>NUCLEOTIDE SEQUENCE</scope>
    <source>
        <strain evidence="2">DSM 21036</strain>
    </source>
</reference>